<evidence type="ECO:0000256" key="7">
    <source>
        <dbReference type="PROSITE-ProRule" id="PRU00076"/>
    </source>
</evidence>
<evidence type="ECO:0000313" key="14">
    <source>
        <dbReference type="RefSeq" id="XP_012879460.1"/>
    </source>
</evidence>
<accession>A0A1S3FSW7</accession>
<evidence type="ECO:0000256" key="5">
    <source>
        <dbReference type="ARBA" id="ARBA00023157"/>
    </source>
</evidence>
<reference evidence="14" key="1">
    <citation type="submission" date="2025-08" db="UniProtKB">
        <authorList>
            <consortium name="RefSeq"/>
        </authorList>
    </citation>
    <scope>IDENTIFICATION</scope>
    <source>
        <tissue evidence="14">Kidney</tissue>
    </source>
</reference>
<keyword evidence="4 9" id="KW-0472">Membrane</keyword>
<dbReference type="InterPro" id="IPR036436">
    <property type="entry name" value="Disintegrin_dom_sf"/>
</dbReference>
<keyword evidence="8" id="KW-0862">Zinc</keyword>
<dbReference type="GO" id="GO:0046872">
    <property type="term" value="F:metal ion binding"/>
    <property type="evidence" value="ECO:0007669"/>
    <property type="project" value="UniProtKB-KW"/>
</dbReference>
<comment type="subcellular location">
    <subcellularLocation>
        <location evidence="1">Membrane</location>
        <topology evidence="1">Single-pass membrane protein</topology>
    </subcellularLocation>
</comment>
<dbReference type="PROSITE" id="PS01186">
    <property type="entry name" value="EGF_2"/>
    <property type="match status" value="1"/>
</dbReference>
<dbReference type="PROSITE" id="PS50214">
    <property type="entry name" value="DISINTEGRIN_2"/>
    <property type="match status" value="1"/>
</dbReference>
<feature type="domain" description="Peptidase M12B" evidence="12">
    <location>
        <begin position="203"/>
        <end position="382"/>
    </location>
</feature>
<dbReference type="InterPro" id="IPR024079">
    <property type="entry name" value="MetalloPept_cat_dom_sf"/>
</dbReference>
<proteinExistence type="predicted"/>
<dbReference type="InterPro" id="IPR001762">
    <property type="entry name" value="Disintegrin_dom"/>
</dbReference>
<keyword evidence="2 9" id="KW-0812">Transmembrane</keyword>
<dbReference type="Pfam" id="PF08516">
    <property type="entry name" value="ADAM_CR"/>
    <property type="match status" value="1"/>
</dbReference>
<dbReference type="FunFam" id="4.10.70.10:FF:000001">
    <property type="entry name" value="Disintegrin and metalloproteinase domain-containing protein 22"/>
    <property type="match status" value="1"/>
</dbReference>
<dbReference type="SMART" id="SM00608">
    <property type="entry name" value="ACR"/>
    <property type="match status" value="1"/>
</dbReference>
<keyword evidence="8" id="KW-0479">Metal-binding</keyword>
<feature type="domain" description="Disintegrin" evidence="11">
    <location>
        <begin position="400"/>
        <end position="486"/>
    </location>
</feature>
<dbReference type="GeneID" id="105991377"/>
<dbReference type="SUPFAM" id="SSF55486">
    <property type="entry name" value="Metalloproteases ('zincins'), catalytic domain"/>
    <property type="match status" value="1"/>
</dbReference>
<dbReference type="CDD" id="cd04269">
    <property type="entry name" value="ZnMc_adamalysin_II_like"/>
    <property type="match status" value="1"/>
</dbReference>
<evidence type="ECO:0000256" key="4">
    <source>
        <dbReference type="ARBA" id="ARBA00023136"/>
    </source>
</evidence>
<feature type="binding site" evidence="8">
    <location>
        <position position="346"/>
    </location>
    <ligand>
        <name>Zn(2+)</name>
        <dbReference type="ChEBI" id="CHEBI:29105"/>
        <note>catalytic</note>
    </ligand>
</feature>
<dbReference type="Pfam" id="PF00200">
    <property type="entry name" value="Disintegrin"/>
    <property type="match status" value="1"/>
</dbReference>
<sequence length="724" mass="81425">MAELETLLNMKTASLQLWFALSLVLYGWPQIGQAQYQSPPEVTIPLKVSGMKSSGWLSYILYFGGQRHIIHLKTKKLVLSRHFSVFTYTEQGALLEEQPFVQEDCFYQGYVEGDPDSMVVLNTCFGGFQGILQINGMSYEIKPKIPSATFEHLVYKRERDELHSPAMRCALTDEEITQRLQLQESDDSMMRKSDSEGWWTHKYFIKVALCVDNGYFLYRESNTSEVIGDVFIIMNEANSIFSAAGVDLSLVGLYIWTMRNRITIRNIHTTLTEFCHFQIYELNLLVESDTAHLLTITDFALYKGKAEAASLCSLTSCGVEQIFKNDFLATAQTLVHMICHTMGMEHDTVGCSCGEADCLMSASRGNSTHFSDCSYDFITNFFLFNRCGRFPPPPSKIYHLTFCGNQVVDQGEECDCGSIKLCDEDPCCLANCSLKIGAKCATALCCQDCRFRPAGTLCREPINDCDLPEWCNGNTPNCPPDVHVLDGSMCSEATYCYNKQCNNRDQQCKQIFGRDAKNANELCYQNINSRGDRIGNCGFEPDGYRKCNSTDILCGRVQCDNVHELPKLEDHSSLHWTEVDNMTCWGTHIHFGVVIDDVGEIKDGTECGLEHMCLNRKCIPRSLQASDCTEEYCNKRGICNNKHHCHCNYGWAPPQCEEAGYGGSIDSGPAPKETFLSRLLKNKLFLLALFILLILLIICLVILIRKYRAGKKGGPPPKKGGKKK</sequence>
<keyword evidence="13" id="KW-1185">Reference proteome</keyword>
<dbReference type="GO" id="GO:0006508">
    <property type="term" value="P:proteolysis"/>
    <property type="evidence" value="ECO:0007669"/>
    <property type="project" value="InterPro"/>
</dbReference>
<dbReference type="OrthoDB" id="5951731at2759"/>
<keyword evidence="3 9" id="KW-1133">Transmembrane helix</keyword>
<feature type="domain" description="EGF-like" evidence="10">
    <location>
        <begin position="624"/>
        <end position="657"/>
    </location>
</feature>
<dbReference type="SMART" id="SM00050">
    <property type="entry name" value="DISIN"/>
    <property type="match status" value="1"/>
</dbReference>
<evidence type="ECO:0000259" key="10">
    <source>
        <dbReference type="PROSITE" id="PS50026"/>
    </source>
</evidence>
<dbReference type="GO" id="GO:0008584">
    <property type="term" value="P:male gonad development"/>
    <property type="evidence" value="ECO:0007669"/>
    <property type="project" value="TreeGrafter"/>
</dbReference>
<keyword evidence="7" id="KW-0245">EGF-like domain</keyword>
<feature type="disulfide bond" evidence="8">
    <location>
        <begin position="353"/>
        <end position="358"/>
    </location>
</feature>
<evidence type="ECO:0000256" key="6">
    <source>
        <dbReference type="PROSITE-ProRule" id="PRU00068"/>
    </source>
</evidence>
<feature type="transmembrane region" description="Helical" evidence="9">
    <location>
        <begin position="684"/>
        <end position="704"/>
    </location>
</feature>
<dbReference type="InterPro" id="IPR001590">
    <property type="entry name" value="Peptidase_M12B"/>
</dbReference>
<dbReference type="RefSeq" id="XP_012879460.1">
    <property type="nucleotide sequence ID" value="XM_013024006.1"/>
</dbReference>
<dbReference type="Gene3D" id="4.10.70.10">
    <property type="entry name" value="Disintegrin domain"/>
    <property type="match status" value="1"/>
</dbReference>
<dbReference type="Gene3D" id="3.40.390.10">
    <property type="entry name" value="Collagenase (Catalytic Domain)"/>
    <property type="match status" value="1"/>
</dbReference>
<evidence type="ECO:0000259" key="11">
    <source>
        <dbReference type="PROSITE" id="PS50214"/>
    </source>
</evidence>
<dbReference type="KEGG" id="dord:105991377"/>
<dbReference type="PANTHER" id="PTHR11905:SF232">
    <property type="entry name" value="DISINTEGRIN AND METALLOPROTEINASE DOMAIN-CONTAINING PROTEIN 20"/>
    <property type="match status" value="1"/>
</dbReference>
<organism evidence="13 14">
    <name type="scientific">Dipodomys ordii</name>
    <name type="common">Ord's kangaroo rat</name>
    <dbReference type="NCBI Taxonomy" id="10020"/>
    <lineage>
        <taxon>Eukaryota</taxon>
        <taxon>Metazoa</taxon>
        <taxon>Chordata</taxon>
        <taxon>Craniata</taxon>
        <taxon>Vertebrata</taxon>
        <taxon>Euteleostomi</taxon>
        <taxon>Mammalia</taxon>
        <taxon>Eutheria</taxon>
        <taxon>Euarchontoglires</taxon>
        <taxon>Glires</taxon>
        <taxon>Rodentia</taxon>
        <taxon>Castorimorpha</taxon>
        <taxon>Heteromyidae</taxon>
        <taxon>Dipodomyinae</taxon>
        <taxon>Dipodomys</taxon>
    </lineage>
</organism>
<evidence type="ECO:0000256" key="1">
    <source>
        <dbReference type="ARBA" id="ARBA00004167"/>
    </source>
</evidence>
<dbReference type="InterPro" id="IPR034027">
    <property type="entry name" value="Reprolysin_adamalysin"/>
</dbReference>
<dbReference type="InterPro" id="IPR000742">
    <property type="entry name" value="EGF"/>
</dbReference>
<evidence type="ECO:0000256" key="2">
    <source>
        <dbReference type="ARBA" id="ARBA00022692"/>
    </source>
</evidence>
<evidence type="ECO:0000256" key="9">
    <source>
        <dbReference type="SAM" id="Phobius"/>
    </source>
</evidence>
<dbReference type="Proteomes" id="UP000081671">
    <property type="component" value="Unplaced"/>
</dbReference>
<dbReference type="PANTHER" id="PTHR11905">
    <property type="entry name" value="ADAM A DISINTEGRIN AND METALLOPROTEASE DOMAIN"/>
    <property type="match status" value="1"/>
</dbReference>
<evidence type="ECO:0000256" key="3">
    <source>
        <dbReference type="ARBA" id="ARBA00022989"/>
    </source>
</evidence>
<dbReference type="GO" id="GO:0009897">
    <property type="term" value="C:external side of plasma membrane"/>
    <property type="evidence" value="ECO:0007669"/>
    <property type="project" value="TreeGrafter"/>
</dbReference>
<dbReference type="PRINTS" id="PR00289">
    <property type="entry name" value="DISINTEGRIN"/>
</dbReference>
<protein>
    <submittedName>
        <fullName evidence="14">Disintegrin and metalloproteinase domain-containing protein 25-like</fullName>
    </submittedName>
</protein>
<dbReference type="Pfam" id="PF01562">
    <property type="entry name" value="Pep_M12B_propep"/>
    <property type="match status" value="1"/>
</dbReference>
<dbReference type="Pfam" id="PF01421">
    <property type="entry name" value="Reprolysin"/>
    <property type="match status" value="1"/>
</dbReference>
<feature type="disulfide bond" evidence="7">
    <location>
        <begin position="647"/>
        <end position="656"/>
    </location>
</feature>
<dbReference type="AlphaFoldDB" id="A0A1S3FSW7"/>
<gene>
    <name evidence="14" type="primary">LOC105991377</name>
</gene>
<name>A0A1S3FSW7_DIPOR</name>
<evidence type="ECO:0000313" key="13">
    <source>
        <dbReference type="Proteomes" id="UP000081671"/>
    </source>
</evidence>
<evidence type="ECO:0000256" key="8">
    <source>
        <dbReference type="PROSITE-ProRule" id="PRU00276"/>
    </source>
</evidence>
<dbReference type="GO" id="GO:0004222">
    <property type="term" value="F:metalloendopeptidase activity"/>
    <property type="evidence" value="ECO:0007669"/>
    <property type="project" value="InterPro"/>
</dbReference>
<dbReference type="SUPFAM" id="SSF57552">
    <property type="entry name" value="Blood coagulation inhibitor (disintegrin)"/>
    <property type="match status" value="1"/>
</dbReference>
<dbReference type="InterPro" id="IPR002870">
    <property type="entry name" value="Peptidase_M12B_N"/>
</dbReference>
<feature type="binding site" evidence="8">
    <location>
        <position position="340"/>
    </location>
    <ligand>
        <name>Zn(2+)</name>
        <dbReference type="ChEBI" id="CHEBI:29105"/>
        <note>catalytic</note>
    </ligand>
</feature>
<evidence type="ECO:0000259" key="12">
    <source>
        <dbReference type="PROSITE" id="PS50215"/>
    </source>
</evidence>
<feature type="binding site" evidence="8">
    <location>
        <position position="336"/>
    </location>
    <ligand>
        <name>Zn(2+)</name>
        <dbReference type="ChEBI" id="CHEBI:29105"/>
        <note>catalytic</note>
    </ligand>
</feature>
<dbReference type="PROSITE" id="PS50215">
    <property type="entry name" value="ADAM_MEPRO"/>
    <property type="match status" value="1"/>
</dbReference>
<feature type="disulfide bond" evidence="6">
    <location>
        <begin position="458"/>
        <end position="478"/>
    </location>
</feature>
<keyword evidence="5 7" id="KW-1015">Disulfide bond</keyword>
<comment type="caution">
    <text evidence="7">Lacks conserved residue(s) required for the propagation of feature annotation.</text>
</comment>
<dbReference type="PROSITE" id="PS50026">
    <property type="entry name" value="EGF_3"/>
    <property type="match status" value="1"/>
</dbReference>
<dbReference type="InParanoid" id="A0A1S3FSW7"/>
<dbReference type="GO" id="GO:1990913">
    <property type="term" value="C:sperm head plasma membrane"/>
    <property type="evidence" value="ECO:0007669"/>
    <property type="project" value="TreeGrafter"/>
</dbReference>
<dbReference type="InterPro" id="IPR006586">
    <property type="entry name" value="ADAM_Cys-rich"/>
</dbReference>